<sequence length="209" mass="22567">MGLVVAVPGFELVQNMGLGEVIDDAPPPRPFKRKRVDTCDECGRNVVRHVPTRAISRDTGGSSSALINSFARQNFKGKTTGYETFAFYDDGALSRRAINILDSGALMKFAPFFADVELNLEAHVKNGFFVKDILHYACLGTLGLVEFMLVDSYIQDFNAVPDDSVLMPFDQVGINMGLDDAVVPALDEDGVTHEASAGIYLAGPSTTGL</sequence>
<dbReference type="AlphaFoldDB" id="A0A161ZVM8"/>
<comment type="caution">
    <text evidence="1">The sequence shown here is derived from an EMBL/GenBank/DDBJ whole genome shotgun (WGS) entry which is preliminary data.</text>
</comment>
<evidence type="ECO:0000313" key="1">
    <source>
        <dbReference type="EMBL" id="KZM92132.1"/>
    </source>
</evidence>
<organism evidence="1">
    <name type="scientific">Daucus carota subsp. sativus</name>
    <name type="common">Carrot</name>
    <dbReference type="NCBI Taxonomy" id="79200"/>
    <lineage>
        <taxon>Eukaryota</taxon>
        <taxon>Viridiplantae</taxon>
        <taxon>Streptophyta</taxon>
        <taxon>Embryophyta</taxon>
        <taxon>Tracheophyta</taxon>
        <taxon>Spermatophyta</taxon>
        <taxon>Magnoliopsida</taxon>
        <taxon>eudicotyledons</taxon>
        <taxon>Gunneridae</taxon>
        <taxon>Pentapetalae</taxon>
        <taxon>asterids</taxon>
        <taxon>campanulids</taxon>
        <taxon>Apiales</taxon>
        <taxon>Apiaceae</taxon>
        <taxon>Apioideae</taxon>
        <taxon>Scandiceae</taxon>
        <taxon>Daucinae</taxon>
        <taxon>Daucus</taxon>
        <taxon>Daucus sect. Daucus</taxon>
    </lineage>
</organism>
<name>A0A161ZVM8_DAUCS</name>
<dbReference type="EMBL" id="LNRQ01000006">
    <property type="protein sequence ID" value="KZM92132.1"/>
    <property type="molecule type" value="Genomic_DNA"/>
</dbReference>
<accession>A0A161ZVM8</accession>
<gene>
    <name evidence="1" type="ORF">DCAR_020503</name>
</gene>
<reference evidence="1" key="1">
    <citation type="journal article" date="2016" name="Nat. Genet.">
        <title>A high-quality carrot genome assembly provides new insights into carotenoid accumulation and asterid genome evolution.</title>
        <authorList>
            <person name="Iorizzo M."/>
            <person name="Ellison S."/>
            <person name="Senalik D."/>
            <person name="Zeng P."/>
            <person name="Satapoomin P."/>
            <person name="Huang J."/>
            <person name="Bowman M."/>
            <person name="Iovene M."/>
            <person name="Sanseverino W."/>
            <person name="Cavagnaro P."/>
            <person name="Yildiz M."/>
            <person name="Macko-Podgorni A."/>
            <person name="Moranska E."/>
            <person name="Grzebelus E."/>
            <person name="Grzebelus D."/>
            <person name="Ashrafi H."/>
            <person name="Zheng Z."/>
            <person name="Cheng S."/>
            <person name="Spooner D."/>
            <person name="Van Deynze A."/>
            <person name="Simon P."/>
        </authorList>
    </citation>
    <scope>NUCLEOTIDE SEQUENCE [LARGE SCALE GENOMIC DNA]</scope>
    <source>
        <tissue evidence="1">Leaf</tissue>
    </source>
</reference>
<proteinExistence type="predicted"/>
<dbReference type="Gramene" id="KZM92132">
    <property type="protein sequence ID" value="KZM92132"/>
    <property type="gene ID" value="DCAR_020503"/>
</dbReference>
<protein>
    <submittedName>
        <fullName evidence="1">Uncharacterized protein</fullName>
    </submittedName>
</protein>